<feature type="transmembrane region" description="Helical" evidence="1">
    <location>
        <begin position="51"/>
        <end position="72"/>
    </location>
</feature>
<dbReference type="RefSeq" id="WP_199600081.1">
    <property type="nucleotide sequence ID" value="NZ_JAEHJZ010000032.1"/>
</dbReference>
<organism evidence="2 3">
    <name type="scientific">Gelidibacter salicanalis</name>
    <dbReference type="NCBI Taxonomy" id="291193"/>
    <lineage>
        <taxon>Bacteria</taxon>
        <taxon>Pseudomonadati</taxon>
        <taxon>Bacteroidota</taxon>
        <taxon>Flavobacteriia</taxon>
        <taxon>Flavobacteriales</taxon>
        <taxon>Flavobacteriaceae</taxon>
        <taxon>Gelidibacter</taxon>
    </lineage>
</organism>
<feature type="transmembrane region" description="Helical" evidence="1">
    <location>
        <begin position="274"/>
        <end position="297"/>
    </location>
</feature>
<keyword evidence="1" id="KW-0472">Membrane</keyword>
<feature type="transmembrane region" description="Helical" evidence="1">
    <location>
        <begin position="165"/>
        <end position="188"/>
    </location>
</feature>
<accession>A0A934KT01</accession>
<reference evidence="2 3" key="1">
    <citation type="submission" date="2020-09" db="EMBL/GenBank/DDBJ databases">
        <title>Draft genome of Gelidibacter salicanalis PAMC21136.</title>
        <authorList>
            <person name="Park H."/>
        </authorList>
    </citation>
    <scope>NUCLEOTIDE SEQUENCE [LARGE SCALE GENOMIC DNA]</scope>
    <source>
        <strain evidence="2 3">PAMC21136</strain>
    </source>
</reference>
<comment type="caution">
    <text evidence="2">The sequence shown here is derived from an EMBL/GenBank/DDBJ whole genome shotgun (WGS) entry which is preliminary data.</text>
</comment>
<keyword evidence="1" id="KW-0812">Transmembrane</keyword>
<name>A0A934KT01_9FLAO</name>
<protein>
    <submittedName>
        <fullName evidence="2">Flippase-like domain-containing protein</fullName>
    </submittedName>
</protein>
<feature type="transmembrane region" description="Helical" evidence="1">
    <location>
        <begin position="209"/>
        <end position="232"/>
    </location>
</feature>
<sequence length="320" mass="36058">MLTAISYKSKQFLPTLIKLGLVVAAFYVIHSKLFQNSDLHFNELLKNVMDFSSISANTLLILILLSIFNWVFEILKWKQLVSSVSIISFNAAKEQSLGALTASLLTPNRIGDYGAKALYYHPELRKKIIFLNFIGNSIQMGVTTLVGSIGLTYFTLLYQPKLNGIGILSGIVVIGILFLIWTMNANWLQKQKQPLYKHLAFIKCISKQTLSKIILFSLIRYLIFSFQFYYLLIVFGVELNYLEAMAAISSMYLLSSIIPSIFIFDVVIKGGVAVYLFGLMGISEAIVLSIVTLMWILNFVLPSFIGSYHVLQFKLPKTEA</sequence>
<dbReference type="Proteomes" id="UP000662373">
    <property type="component" value="Unassembled WGS sequence"/>
</dbReference>
<gene>
    <name evidence="2" type="ORF">JEM65_12685</name>
</gene>
<dbReference type="EMBL" id="JAEHJZ010000032">
    <property type="protein sequence ID" value="MBJ7881495.1"/>
    <property type="molecule type" value="Genomic_DNA"/>
</dbReference>
<keyword evidence="3" id="KW-1185">Reference proteome</keyword>
<keyword evidence="1" id="KW-1133">Transmembrane helix</keyword>
<evidence type="ECO:0000313" key="3">
    <source>
        <dbReference type="Proteomes" id="UP000662373"/>
    </source>
</evidence>
<evidence type="ECO:0000256" key="1">
    <source>
        <dbReference type="SAM" id="Phobius"/>
    </source>
</evidence>
<feature type="transmembrane region" description="Helical" evidence="1">
    <location>
        <begin position="129"/>
        <end position="153"/>
    </location>
</feature>
<dbReference type="AlphaFoldDB" id="A0A934KT01"/>
<feature type="transmembrane region" description="Helical" evidence="1">
    <location>
        <begin position="12"/>
        <end position="31"/>
    </location>
</feature>
<proteinExistence type="predicted"/>
<evidence type="ECO:0000313" key="2">
    <source>
        <dbReference type="EMBL" id="MBJ7881495.1"/>
    </source>
</evidence>
<feature type="transmembrane region" description="Helical" evidence="1">
    <location>
        <begin position="244"/>
        <end position="267"/>
    </location>
</feature>